<organism evidence="1 2">
    <name type="scientific">Sesamum angolense</name>
    <dbReference type="NCBI Taxonomy" id="2727404"/>
    <lineage>
        <taxon>Eukaryota</taxon>
        <taxon>Viridiplantae</taxon>
        <taxon>Streptophyta</taxon>
        <taxon>Embryophyta</taxon>
        <taxon>Tracheophyta</taxon>
        <taxon>Spermatophyta</taxon>
        <taxon>Magnoliopsida</taxon>
        <taxon>eudicotyledons</taxon>
        <taxon>Gunneridae</taxon>
        <taxon>Pentapetalae</taxon>
        <taxon>asterids</taxon>
        <taxon>lamiids</taxon>
        <taxon>Lamiales</taxon>
        <taxon>Pedaliaceae</taxon>
        <taxon>Sesamum</taxon>
    </lineage>
</organism>
<dbReference type="InterPro" id="IPR002036">
    <property type="entry name" value="YbeY"/>
</dbReference>
<dbReference type="AlphaFoldDB" id="A0AAE1TA11"/>
<name>A0AAE1TA11_9LAMI</name>
<evidence type="ECO:0000313" key="2">
    <source>
        <dbReference type="Proteomes" id="UP001289374"/>
    </source>
</evidence>
<sequence length="206" mass="22940">MIMADEEGTRIGVLIFNDDVNIFAGRFQLQKTYFISNGEVKKVNPMFPKCSSGKRIVLKRYITVKDAFAPIGDNIKFDFVEFDEIDEKLQSTKELDADSWMKDSDRFVYSEDGNLATLVYSEYGNLAGIEAIISEFSPGVFIQQKLIFLDTSKGVASNLCPHSADATEVHAFVVQAVSDMLEIVALGILKGCGVKILLDQYISQLK</sequence>
<dbReference type="Proteomes" id="UP001289374">
    <property type="component" value="Unassembled WGS sequence"/>
</dbReference>
<keyword evidence="2" id="KW-1185">Reference proteome</keyword>
<dbReference type="GO" id="GO:0004222">
    <property type="term" value="F:metalloendopeptidase activity"/>
    <property type="evidence" value="ECO:0007669"/>
    <property type="project" value="InterPro"/>
</dbReference>
<dbReference type="GO" id="GO:0006364">
    <property type="term" value="P:rRNA processing"/>
    <property type="evidence" value="ECO:0007669"/>
    <property type="project" value="InterPro"/>
</dbReference>
<dbReference type="SUPFAM" id="SSF50249">
    <property type="entry name" value="Nucleic acid-binding proteins"/>
    <property type="match status" value="1"/>
</dbReference>
<proteinExistence type="predicted"/>
<accession>A0AAE1TA11</accession>
<reference evidence="1" key="1">
    <citation type="submission" date="2020-06" db="EMBL/GenBank/DDBJ databases">
        <authorList>
            <person name="Li T."/>
            <person name="Hu X."/>
            <person name="Zhang T."/>
            <person name="Song X."/>
            <person name="Zhang H."/>
            <person name="Dai N."/>
            <person name="Sheng W."/>
            <person name="Hou X."/>
            <person name="Wei L."/>
        </authorList>
    </citation>
    <scope>NUCLEOTIDE SEQUENCE</scope>
    <source>
        <strain evidence="1">K16</strain>
        <tissue evidence="1">Leaf</tissue>
    </source>
</reference>
<protein>
    <submittedName>
        <fullName evidence="1">Endoribonuclease YBEY, chloroplastic</fullName>
    </submittedName>
</protein>
<dbReference type="EMBL" id="JACGWL010000143">
    <property type="protein sequence ID" value="KAK4384417.1"/>
    <property type="molecule type" value="Genomic_DNA"/>
</dbReference>
<dbReference type="Gene3D" id="2.40.50.140">
    <property type="entry name" value="Nucleic acid-binding proteins"/>
    <property type="match status" value="1"/>
</dbReference>
<reference evidence="1" key="2">
    <citation type="journal article" date="2024" name="Plant">
        <title>Genomic evolution and insights into agronomic trait innovations of Sesamum species.</title>
        <authorList>
            <person name="Miao H."/>
            <person name="Wang L."/>
            <person name="Qu L."/>
            <person name="Liu H."/>
            <person name="Sun Y."/>
            <person name="Le M."/>
            <person name="Wang Q."/>
            <person name="Wei S."/>
            <person name="Zheng Y."/>
            <person name="Lin W."/>
            <person name="Duan Y."/>
            <person name="Cao H."/>
            <person name="Xiong S."/>
            <person name="Wang X."/>
            <person name="Wei L."/>
            <person name="Li C."/>
            <person name="Ma Q."/>
            <person name="Ju M."/>
            <person name="Zhao R."/>
            <person name="Li G."/>
            <person name="Mu C."/>
            <person name="Tian Q."/>
            <person name="Mei H."/>
            <person name="Zhang T."/>
            <person name="Gao T."/>
            <person name="Zhang H."/>
        </authorList>
    </citation>
    <scope>NUCLEOTIDE SEQUENCE</scope>
    <source>
        <strain evidence="1">K16</strain>
    </source>
</reference>
<dbReference type="PANTHER" id="PTHR46986">
    <property type="entry name" value="ENDORIBONUCLEASE YBEY, CHLOROPLASTIC"/>
    <property type="match status" value="1"/>
</dbReference>
<gene>
    <name evidence="1" type="ORF">Sango_3062800</name>
</gene>
<dbReference type="InterPro" id="IPR012340">
    <property type="entry name" value="NA-bd_OB-fold"/>
</dbReference>
<dbReference type="PANTHER" id="PTHR46986:SF1">
    <property type="entry name" value="ENDORIBONUCLEASE YBEY, CHLOROPLASTIC"/>
    <property type="match status" value="1"/>
</dbReference>
<comment type="caution">
    <text evidence="1">The sequence shown here is derived from an EMBL/GenBank/DDBJ whole genome shotgun (WGS) entry which is preliminary data.</text>
</comment>
<evidence type="ECO:0000313" key="1">
    <source>
        <dbReference type="EMBL" id="KAK4384417.1"/>
    </source>
</evidence>